<protein>
    <submittedName>
        <fullName evidence="1">Uncharacterized protein</fullName>
    </submittedName>
</protein>
<organism evidence="1 2">
    <name type="scientific">Auriscalpium vulgare</name>
    <dbReference type="NCBI Taxonomy" id="40419"/>
    <lineage>
        <taxon>Eukaryota</taxon>
        <taxon>Fungi</taxon>
        <taxon>Dikarya</taxon>
        <taxon>Basidiomycota</taxon>
        <taxon>Agaricomycotina</taxon>
        <taxon>Agaricomycetes</taxon>
        <taxon>Russulales</taxon>
        <taxon>Auriscalpiaceae</taxon>
        <taxon>Auriscalpium</taxon>
    </lineage>
</organism>
<dbReference type="EMBL" id="MU276129">
    <property type="protein sequence ID" value="KAI0041324.1"/>
    <property type="molecule type" value="Genomic_DNA"/>
</dbReference>
<comment type="caution">
    <text evidence="1">The sequence shown here is derived from an EMBL/GenBank/DDBJ whole genome shotgun (WGS) entry which is preliminary data.</text>
</comment>
<evidence type="ECO:0000313" key="2">
    <source>
        <dbReference type="Proteomes" id="UP000814033"/>
    </source>
</evidence>
<name>A0ACB8RB88_9AGAM</name>
<keyword evidence="2" id="KW-1185">Reference proteome</keyword>
<dbReference type="Proteomes" id="UP000814033">
    <property type="component" value="Unassembled WGS sequence"/>
</dbReference>
<gene>
    <name evidence="1" type="ORF">FA95DRAFT_708926</name>
</gene>
<accession>A0ACB8RB88</accession>
<proteinExistence type="predicted"/>
<reference evidence="1" key="1">
    <citation type="submission" date="2021-02" db="EMBL/GenBank/DDBJ databases">
        <authorList>
            <consortium name="DOE Joint Genome Institute"/>
            <person name="Ahrendt S."/>
            <person name="Looney B.P."/>
            <person name="Miyauchi S."/>
            <person name="Morin E."/>
            <person name="Drula E."/>
            <person name="Courty P.E."/>
            <person name="Chicoki N."/>
            <person name="Fauchery L."/>
            <person name="Kohler A."/>
            <person name="Kuo A."/>
            <person name="Labutti K."/>
            <person name="Pangilinan J."/>
            <person name="Lipzen A."/>
            <person name="Riley R."/>
            <person name="Andreopoulos W."/>
            <person name="He G."/>
            <person name="Johnson J."/>
            <person name="Barry K.W."/>
            <person name="Grigoriev I.V."/>
            <person name="Nagy L."/>
            <person name="Hibbett D."/>
            <person name="Henrissat B."/>
            <person name="Matheny P.B."/>
            <person name="Labbe J."/>
            <person name="Martin F."/>
        </authorList>
    </citation>
    <scope>NUCLEOTIDE SEQUENCE</scope>
    <source>
        <strain evidence="1">FP105234-sp</strain>
    </source>
</reference>
<evidence type="ECO:0000313" key="1">
    <source>
        <dbReference type="EMBL" id="KAI0041324.1"/>
    </source>
</evidence>
<sequence length="230" mass="25437">MSPRPVLPSTSQKGRICPCRRPRGPAFPRTAPRNPPVVIPSVRRRRRRHLLSAAASPYRPPVQLPPVNVNKPVPAFSSVPSSKTDSEPDAPAVYLPQLVQPTMFLPIPNVRRKYFLDYNATDRRPTDRPPDDAPHEIRREAGEAPQARPHRGVDALGLPDARCACIVAPLIHRNAHAAQMTNSWRVLARRARDRIVEAGPEDLPVVLNVRPCPGKHAACVLSWSVSSVSH</sequence>
<reference evidence="1" key="2">
    <citation type="journal article" date="2022" name="New Phytol.">
        <title>Evolutionary transition to the ectomycorrhizal habit in the genomes of a hyperdiverse lineage of mushroom-forming fungi.</title>
        <authorList>
            <person name="Looney B."/>
            <person name="Miyauchi S."/>
            <person name="Morin E."/>
            <person name="Drula E."/>
            <person name="Courty P.E."/>
            <person name="Kohler A."/>
            <person name="Kuo A."/>
            <person name="LaButti K."/>
            <person name="Pangilinan J."/>
            <person name="Lipzen A."/>
            <person name="Riley R."/>
            <person name="Andreopoulos W."/>
            <person name="He G."/>
            <person name="Johnson J."/>
            <person name="Nolan M."/>
            <person name="Tritt A."/>
            <person name="Barry K.W."/>
            <person name="Grigoriev I.V."/>
            <person name="Nagy L.G."/>
            <person name="Hibbett D."/>
            <person name="Henrissat B."/>
            <person name="Matheny P.B."/>
            <person name="Labbe J."/>
            <person name="Martin F.M."/>
        </authorList>
    </citation>
    <scope>NUCLEOTIDE SEQUENCE</scope>
    <source>
        <strain evidence="1">FP105234-sp</strain>
    </source>
</reference>